<evidence type="ECO:0000259" key="1">
    <source>
        <dbReference type="Pfam" id="PF13843"/>
    </source>
</evidence>
<proteinExistence type="predicted"/>
<dbReference type="InterPro" id="IPR029526">
    <property type="entry name" value="PGBD"/>
</dbReference>
<evidence type="ECO:0000313" key="2">
    <source>
        <dbReference type="EMBL" id="PBC25499.1"/>
    </source>
</evidence>
<sequence>MEKLRLNESYSNEEETCYKIYTNFDSSDEEEMRFFKKRNINNIISSDSDSDIDKCNSDSEYNEDINEILRELVIEEEKKVDDTESAIQFNSFIRQLPDDINPHDIFSLFVDDDIINLLALETIDAKIKLTNPDEIKKFLGLILWIGFVKANPIANY</sequence>
<accession>A0A2A3E2Y2</accession>
<reference evidence="2 3" key="1">
    <citation type="submission" date="2014-07" db="EMBL/GenBank/DDBJ databases">
        <title>Genomic and transcriptomic analysis on Apis cerana provide comprehensive insights into honey bee biology.</title>
        <authorList>
            <person name="Diao Q."/>
            <person name="Sun L."/>
            <person name="Zheng H."/>
            <person name="Zheng H."/>
            <person name="Xu S."/>
            <person name="Wang S."/>
            <person name="Zeng Z."/>
            <person name="Hu F."/>
            <person name="Su S."/>
            <person name="Wu J."/>
        </authorList>
    </citation>
    <scope>NUCLEOTIDE SEQUENCE [LARGE SCALE GENOMIC DNA]</scope>
    <source>
        <tissue evidence="2">Pupae without intestine</tissue>
    </source>
</reference>
<evidence type="ECO:0000313" key="3">
    <source>
        <dbReference type="Proteomes" id="UP000242457"/>
    </source>
</evidence>
<dbReference type="Pfam" id="PF13843">
    <property type="entry name" value="DDE_Tnp_1_7"/>
    <property type="match status" value="1"/>
</dbReference>
<dbReference type="Proteomes" id="UP000242457">
    <property type="component" value="Unassembled WGS sequence"/>
</dbReference>
<keyword evidence="3" id="KW-1185">Reference proteome</keyword>
<dbReference type="OrthoDB" id="7615991at2759"/>
<organism evidence="2 3">
    <name type="scientific">Apis cerana cerana</name>
    <name type="common">Oriental honeybee</name>
    <dbReference type="NCBI Taxonomy" id="94128"/>
    <lineage>
        <taxon>Eukaryota</taxon>
        <taxon>Metazoa</taxon>
        <taxon>Ecdysozoa</taxon>
        <taxon>Arthropoda</taxon>
        <taxon>Hexapoda</taxon>
        <taxon>Insecta</taxon>
        <taxon>Pterygota</taxon>
        <taxon>Neoptera</taxon>
        <taxon>Endopterygota</taxon>
        <taxon>Hymenoptera</taxon>
        <taxon>Apocrita</taxon>
        <taxon>Aculeata</taxon>
        <taxon>Apoidea</taxon>
        <taxon>Anthophila</taxon>
        <taxon>Apidae</taxon>
        <taxon>Apis</taxon>
    </lineage>
</organism>
<dbReference type="AlphaFoldDB" id="A0A2A3E2Y2"/>
<name>A0A2A3E2Y2_APICC</name>
<gene>
    <name evidence="2" type="ORF">APICC_05082</name>
</gene>
<dbReference type="EMBL" id="KZ288458">
    <property type="protein sequence ID" value="PBC25499.1"/>
    <property type="molecule type" value="Genomic_DNA"/>
</dbReference>
<feature type="domain" description="PiggyBac transposable element-derived protein" evidence="1">
    <location>
        <begin position="101"/>
        <end position="151"/>
    </location>
</feature>
<protein>
    <submittedName>
        <fullName evidence="2">NACHT and WD repeat domain-containing</fullName>
    </submittedName>
</protein>